<gene>
    <name evidence="1" type="ORF">MSAN_02067100</name>
</gene>
<protein>
    <submittedName>
        <fullName evidence="1">Uncharacterized protein</fullName>
    </submittedName>
</protein>
<evidence type="ECO:0000313" key="2">
    <source>
        <dbReference type="Proteomes" id="UP000623467"/>
    </source>
</evidence>
<organism evidence="1 2">
    <name type="scientific">Mycena sanguinolenta</name>
    <dbReference type="NCBI Taxonomy" id="230812"/>
    <lineage>
        <taxon>Eukaryota</taxon>
        <taxon>Fungi</taxon>
        <taxon>Dikarya</taxon>
        <taxon>Basidiomycota</taxon>
        <taxon>Agaricomycotina</taxon>
        <taxon>Agaricomycetes</taxon>
        <taxon>Agaricomycetidae</taxon>
        <taxon>Agaricales</taxon>
        <taxon>Marasmiineae</taxon>
        <taxon>Mycenaceae</taxon>
        <taxon>Mycena</taxon>
    </lineage>
</organism>
<comment type="caution">
    <text evidence="1">The sequence shown here is derived from an EMBL/GenBank/DDBJ whole genome shotgun (WGS) entry which is preliminary data.</text>
</comment>
<dbReference type="Proteomes" id="UP000623467">
    <property type="component" value="Unassembled WGS sequence"/>
</dbReference>
<keyword evidence="2" id="KW-1185">Reference proteome</keyword>
<accession>A0A8H6XIH8</accession>
<name>A0A8H6XIH8_9AGAR</name>
<sequence length="258" mass="28483">MSDSTTNASCLAITIHKASKTARLEFQATMESFVAALVVLPIVRNKLLKCTIISASDEFDEYIKTFGMPASAPQPTVPNVNVNAIPTQTSDQMLEIFNDGAVQKEFFEIAQKISGEHFVPSGVDVIKKLDKTNPVANSTNILRVLGLFQVPSHLTRAEYSPKLEALVDKIIAHPTIQKNMLRYTIWRPNKMLDSALGVEVLPTKSPFVILLEAKSWDAMVEIAKDEGVQQIIASGHKDFSFHAESSSFCVNISTKFEK</sequence>
<evidence type="ECO:0000313" key="1">
    <source>
        <dbReference type="EMBL" id="KAF7341687.1"/>
    </source>
</evidence>
<proteinExistence type="predicted"/>
<reference evidence="1" key="1">
    <citation type="submission" date="2020-05" db="EMBL/GenBank/DDBJ databases">
        <title>Mycena genomes resolve the evolution of fungal bioluminescence.</title>
        <authorList>
            <person name="Tsai I.J."/>
        </authorList>
    </citation>
    <scope>NUCLEOTIDE SEQUENCE</scope>
    <source>
        <strain evidence="1">160909Yilan</strain>
    </source>
</reference>
<dbReference type="AlphaFoldDB" id="A0A8H6XIH8"/>
<dbReference type="OrthoDB" id="2875289at2759"/>
<dbReference type="EMBL" id="JACAZH010000027">
    <property type="protein sequence ID" value="KAF7341687.1"/>
    <property type="molecule type" value="Genomic_DNA"/>
</dbReference>